<organism evidence="1 2">
    <name type="scientific">Pristionchus mayeri</name>
    <dbReference type="NCBI Taxonomy" id="1317129"/>
    <lineage>
        <taxon>Eukaryota</taxon>
        <taxon>Metazoa</taxon>
        <taxon>Ecdysozoa</taxon>
        <taxon>Nematoda</taxon>
        <taxon>Chromadorea</taxon>
        <taxon>Rhabditida</taxon>
        <taxon>Rhabditina</taxon>
        <taxon>Diplogasteromorpha</taxon>
        <taxon>Diplogasteroidea</taxon>
        <taxon>Neodiplogasteridae</taxon>
        <taxon>Pristionchus</taxon>
    </lineage>
</organism>
<reference evidence="2" key="1">
    <citation type="submission" date="2022-10" db="EMBL/GenBank/DDBJ databases">
        <title>Genome assembly of Pristionchus species.</title>
        <authorList>
            <person name="Yoshida K."/>
            <person name="Sommer R.J."/>
        </authorList>
    </citation>
    <scope>NUCLEOTIDE SEQUENCE [LARGE SCALE GENOMIC DNA]</scope>
    <source>
        <strain evidence="2">RS5460</strain>
    </source>
</reference>
<evidence type="ECO:0000313" key="1">
    <source>
        <dbReference type="EMBL" id="GMR57760.1"/>
    </source>
</evidence>
<proteinExistence type="predicted"/>
<keyword evidence="2" id="KW-1185">Reference proteome</keyword>
<gene>
    <name evidence="1" type="ORF">PMAYCL1PPCAC_27955</name>
</gene>
<protein>
    <submittedName>
        <fullName evidence="1">Uncharacterized protein</fullName>
    </submittedName>
</protein>
<dbReference type="Proteomes" id="UP001328107">
    <property type="component" value="Unassembled WGS sequence"/>
</dbReference>
<comment type="caution">
    <text evidence="1">The sequence shown here is derived from an EMBL/GenBank/DDBJ whole genome shotgun (WGS) entry which is preliminary data.</text>
</comment>
<name>A0AAN5D8U5_9BILA</name>
<sequence>VPQIPQVVEGEIGGEEANIHFQAVPESSQPHRLDPRPILGPLHEFLRSLSEWLADHGEVGQIRAILIGSEVEADSIEARPCLPQKRLPSGGKWVACISVLHFRGN</sequence>
<dbReference type="EMBL" id="BTRK01000006">
    <property type="protein sequence ID" value="GMR57760.1"/>
    <property type="molecule type" value="Genomic_DNA"/>
</dbReference>
<accession>A0AAN5D8U5</accession>
<evidence type="ECO:0000313" key="2">
    <source>
        <dbReference type="Proteomes" id="UP001328107"/>
    </source>
</evidence>
<feature type="non-terminal residue" evidence="1">
    <location>
        <position position="1"/>
    </location>
</feature>
<feature type="non-terminal residue" evidence="1">
    <location>
        <position position="105"/>
    </location>
</feature>
<dbReference type="AlphaFoldDB" id="A0AAN5D8U5"/>